<accession>A0A5D2DC79</accession>
<proteinExistence type="predicted"/>
<evidence type="ECO:0000313" key="1">
    <source>
        <dbReference type="EMBL" id="TYG78708.1"/>
    </source>
</evidence>
<gene>
    <name evidence="1" type="ORF">ES288_D02G081500v1</name>
</gene>
<dbReference type="EMBL" id="CM017702">
    <property type="protein sequence ID" value="TYG78708.1"/>
    <property type="molecule type" value="Genomic_DNA"/>
</dbReference>
<sequence>MLPSTSFYKICKTFITSYTMKTMNAMVKPSSGWLLHRSCRRKMATSQPSSLAVTLPFQLLHQYLHLSLYHCLFNCNNGYGDDGRRFINSSSTAGAAMLGLHHQLYPQISITISYQRESHLVYSYPTESPRYVASLVAA</sequence>
<dbReference type="Proteomes" id="UP000323506">
    <property type="component" value="Chromosome D02"/>
</dbReference>
<dbReference type="AlphaFoldDB" id="A0A5D2DC79"/>
<keyword evidence="2" id="KW-1185">Reference proteome</keyword>
<reference evidence="1 2" key="1">
    <citation type="submission" date="2019-06" db="EMBL/GenBank/DDBJ databases">
        <title>WGS assembly of Gossypium darwinii.</title>
        <authorList>
            <person name="Chen Z.J."/>
            <person name="Sreedasyam A."/>
            <person name="Ando A."/>
            <person name="Song Q."/>
            <person name="De L."/>
            <person name="Hulse-Kemp A."/>
            <person name="Ding M."/>
            <person name="Ye W."/>
            <person name="Kirkbride R."/>
            <person name="Jenkins J."/>
            <person name="Plott C."/>
            <person name="Lovell J."/>
            <person name="Lin Y.-M."/>
            <person name="Vaughn R."/>
            <person name="Liu B."/>
            <person name="Li W."/>
            <person name="Simpson S."/>
            <person name="Scheffler B."/>
            <person name="Saski C."/>
            <person name="Grover C."/>
            <person name="Hu G."/>
            <person name="Conover J."/>
            <person name="Carlson J."/>
            <person name="Shu S."/>
            <person name="Boston L."/>
            <person name="Williams M."/>
            <person name="Peterson D."/>
            <person name="Mcgee K."/>
            <person name="Jones D."/>
            <person name="Wendel J."/>
            <person name="Stelly D."/>
            <person name="Grimwood J."/>
            <person name="Schmutz J."/>
        </authorList>
    </citation>
    <scope>NUCLEOTIDE SEQUENCE [LARGE SCALE GENOMIC DNA]</scope>
    <source>
        <strain evidence="1">1808015.09</strain>
    </source>
</reference>
<organism evidence="1 2">
    <name type="scientific">Gossypium darwinii</name>
    <name type="common">Darwin's cotton</name>
    <name type="synonym">Gossypium barbadense var. darwinii</name>
    <dbReference type="NCBI Taxonomy" id="34276"/>
    <lineage>
        <taxon>Eukaryota</taxon>
        <taxon>Viridiplantae</taxon>
        <taxon>Streptophyta</taxon>
        <taxon>Embryophyta</taxon>
        <taxon>Tracheophyta</taxon>
        <taxon>Spermatophyta</taxon>
        <taxon>Magnoliopsida</taxon>
        <taxon>eudicotyledons</taxon>
        <taxon>Gunneridae</taxon>
        <taxon>Pentapetalae</taxon>
        <taxon>rosids</taxon>
        <taxon>malvids</taxon>
        <taxon>Malvales</taxon>
        <taxon>Malvaceae</taxon>
        <taxon>Malvoideae</taxon>
        <taxon>Gossypium</taxon>
    </lineage>
</organism>
<protein>
    <submittedName>
        <fullName evidence="1">Uncharacterized protein</fullName>
    </submittedName>
</protein>
<name>A0A5D2DC79_GOSDA</name>
<evidence type="ECO:0000313" key="2">
    <source>
        <dbReference type="Proteomes" id="UP000323506"/>
    </source>
</evidence>